<dbReference type="AlphaFoldDB" id="A0A2S2PDL6"/>
<evidence type="ECO:0000256" key="1">
    <source>
        <dbReference type="SAM" id="MobiDB-lite"/>
    </source>
</evidence>
<organism evidence="2">
    <name type="scientific">Schizaphis graminum</name>
    <name type="common">Green bug aphid</name>
    <dbReference type="NCBI Taxonomy" id="13262"/>
    <lineage>
        <taxon>Eukaryota</taxon>
        <taxon>Metazoa</taxon>
        <taxon>Ecdysozoa</taxon>
        <taxon>Arthropoda</taxon>
        <taxon>Hexapoda</taxon>
        <taxon>Insecta</taxon>
        <taxon>Pterygota</taxon>
        <taxon>Neoptera</taxon>
        <taxon>Paraneoptera</taxon>
        <taxon>Hemiptera</taxon>
        <taxon>Sternorrhyncha</taxon>
        <taxon>Aphidomorpha</taxon>
        <taxon>Aphidoidea</taxon>
        <taxon>Aphididae</taxon>
        <taxon>Aphidini</taxon>
        <taxon>Schizaphis</taxon>
    </lineage>
</organism>
<protein>
    <submittedName>
        <fullName evidence="2">Mariner Mos1 transposase</fullName>
    </submittedName>
</protein>
<dbReference type="GO" id="GO:0003676">
    <property type="term" value="F:nucleic acid binding"/>
    <property type="evidence" value="ECO:0007669"/>
    <property type="project" value="InterPro"/>
</dbReference>
<name>A0A2S2PDL6_SCHGA</name>
<accession>A0A2S2PDL6</accession>
<sequence>MPETKRQSKHKRHTSSSSTEKFKTTISVKKIMAPVFSDHKGIILIEYLPQGETIKAARYCETLKKLRRATQNKRNGLLTRGVCLLHDNARSHTANFLKQFLELFGWDVLNRPLYSQTWCLKIIICSLP</sequence>
<proteinExistence type="predicted"/>
<dbReference type="EMBL" id="GGMR01014407">
    <property type="protein sequence ID" value="MBY27026.1"/>
    <property type="molecule type" value="Transcribed_RNA"/>
</dbReference>
<gene>
    <name evidence="2" type="ORF">g.172743</name>
</gene>
<reference evidence="2" key="1">
    <citation type="submission" date="2018-04" db="EMBL/GenBank/DDBJ databases">
        <title>Transcriptome of Schizaphis graminum biotype I.</title>
        <authorList>
            <person name="Scully E.D."/>
            <person name="Geib S.M."/>
            <person name="Palmer N.A."/>
            <person name="Koch K."/>
            <person name="Bradshaw J."/>
            <person name="Heng-Moss T."/>
            <person name="Sarath G."/>
        </authorList>
    </citation>
    <scope>NUCLEOTIDE SEQUENCE</scope>
</reference>
<dbReference type="PANTHER" id="PTHR46060">
    <property type="entry name" value="MARINER MOS1 TRANSPOSASE-LIKE PROTEIN"/>
    <property type="match status" value="1"/>
</dbReference>
<dbReference type="PANTHER" id="PTHR46060:SF1">
    <property type="entry name" value="MARINER MOS1 TRANSPOSASE-LIKE PROTEIN"/>
    <property type="match status" value="1"/>
</dbReference>
<dbReference type="Pfam" id="PF01359">
    <property type="entry name" value="Transposase_1"/>
    <property type="match status" value="1"/>
</dbReference>
<evidence type="ECO:0000313" key="2">
    <source>
        <dbReference type="EMBL" id="MBY27026.1"/>
    </source>
</evidence>
<dbReference type="InterPro" id="IPR001888">
    <property type="entry name" value="Transposase_1"/>
</dbReference>
<dbReference type="InterPro" id="IPR036397">
    <property type="entry name" value="RNaseH_sf"/>
</dbReference>
<dbReference type="InterPro" id="IPR052709">
    <property type="entry name" value="Transposase-MT_Hybrid"/>
</dbReference>
<dbReference type="Gene3D" id="3.30.420.10">
    <property type="entry name" value="Ribonuclease H-like superfamily/Ribonuclease H"/>
    <property type="match status" value="1"/>
</dbReference>
<feature type="region of interest" description="Disordered" evidence="1">
    <location>
        <begin position="1"/>
        <end position="21"/>
    </location>
</feature>